<reference evidence="3 4" key="1">
    <citation type="submission" date="2016-05" db="EMBL/GenBank/DDBJ databases">
        <title>Comparative analysis of secretome profiles of manganese(II)-oxidizing ascomycete fungi.</title>
        <authorList>
            <consortium name="DOE Joint Genome Institute"/>
            <person name="Zeiner C.A."/>
            <person name="Purvine S.O."/>
            <person name="Zink E.M."/>
            <person name="Wu S."/>
            <person name="Pasa-Tolic L."/>
            <person name="Chaput D.L."/>
            <person name="Haridas S."/>
            <person name="Grigoriev I.V."/>
            <person name="Santelli C.M."/>
            <person name="Hansel C.M."/>
        </authorList>
    </citation>
    <scope>NUCLEOTIDE SEQUENCE [LARGE SCALE GENOMIC DNA]</scope>
    <source>
        <strain evidence="3 4">AP3s5-JAC2a</strain>
    </source>
</reference>
<evidence type="ECO:0000259" key="2">
    <source>
        <dbReference type="PROSITE" id="PS50048"/>
    </source>
</evidence>
<dbReference type="InParanoid" id="A0A177BWE2"/>
<sequence length="487" mass="54481">MSRPIWSTGCHACRKMKKKCDGAKPGCVRCKKAGRECPGYRSAQQVMFRSMNESAMARANKPTMLATISGGYNPFFIQPSTDWAQFAISHFVYHYVEPPSEYGLPGYLEFLPTMLNSADSSLQTSLLAASLANLANVSGMEQLHTESRIQYGRALRSLHTALSDKATATDDHTLLAVVLLQKYETITGNVDLEKDPHEKATTAMMRLRRPDHESLSNRSSSLSRVVLIRKEIKAMTDRTDSNMEVGERYVDTKQTVGSGLRMLLRDVFIASRGLEVCTEAQDIATGSHMTAFTEAWKFAVEVYNHLILWPSTVPPAWKMKAYVFPMTPSHIDGLTNREGQVYAFSSLQHGAVYGAYQCSRINICQSLRKAYRFIHQQPRQLFDSNFEPSQGEVLETLNSAVDDIFGTSPFMLGDVTSNGQLNATNERRALGAFFLLRSVYVALSVDTLTQPQSRKLLHLLGRIGSEFGIKTASNRRDKWLAQHPDRL</sequence>
<dbReference type="PROSITE" id="PS00463">
    <property type="entry name" value="ZN2_CY6_FUNGAL_1"/>
    <property type="match status" value="1"/>
</dbReference>
<dbReference type="RefSeq" id="XP_018029193.1">
    <property type="nucleotide sequence ID" value="XM_018180588.1"/>
</dbReference>
<organism evidence="3 4">
    <name type="scientific">Paraphaeosphaeria sporulosa</name>
    <dbReference type="NCBI Taxonomy" id="1460663"/>
    <lineage>
        <taxon>Eukaryota</taxon>
        <taxon>Fungi</taxon>
        <taxon>Dikarya</taxon>
        <taxon>Ascomycota</taxon>
        <taxon>Pezizomycotina</taxon>
        <taxon>Dothideomycetes</taxon>
        <taxon>Pleosporomycetidae</taxon>
        <taxon>Pleosporales</taxon>
        <taxon>Massarineae</taxon>
        <taxon>Didymosphaeriaceae</taxon>
        <taxon>Paraphaeosphaeria</taxon>
    </lineage>
</organism>
<dbReference type="GO" id="GO:0000981">
    <property type="term" value="F:DNA-binding transcription factor activity, RNA polymerase II-specific"/>
    <property type="evidence" value="ECO:0007669"/>
    <property type="project" value="InterPro"/>
</dbReference>
<dbReference type="Gene3D" id="4.10.240.10">
    <property type="entry name" value="Zn(2)-C6 fungal-type DNA-binding domain"/>
    <property type="match status" value="1"/>
</dbReference>
<keyword evidence="4" id="KW-1185">Reference proteome</keyword>
<dbReference type="Proteomes" id="UP000077069">
    <property type="component" value="Unassembled WGS sequence"/>
</dbReference>
<dbReference type="Pfam" id="PF00172">
    <property type="entry name" value="Zn_clus"/>
    <property type="match status" value="1"/>
</dbReference>
<evidence type="ECO:0000313" key="4">
    <source>
        <dbReference type="Proteomes" id="UP000077069"/>
    </source>
</evidence>
<keyword evidence="1" id="KW-0539">Nucleus</keyword>
<dbReference type="InterPro" id="IPR021858">
    <property type="entry name" value="Fun_TF"/>
</dbReference>
<dbReference type="STRING" id="1460663.A0A177BWE2"/>
<dbReference type="GO" id="GO:0008270">
    <property type="term" value="F:zinc ion binding"/>
    <property type="evidence" value="ECO:0007669"/>
    <property type="project" value="InterPro"/>
</dbReference>
<accession>A0A177BWE2</accession>
<dbReference type="SUPFAM" id="SSF57701">
    <property type="entry name" value="Zn2/Cys6 DNA-binding domain"/>
    <property type="match status" value="1"/>
</dbReference>
<gene>
    <name evidence="3" type="ORF">CC84DRAFT_1181977</name>
</gene>
<dbReference type="AlphaFoldDB" id="A0A177BWE2"/>
<dbReference type="PROSITE" id="PS50048">
    <property type="entry name" value="ZN2_CY6_FUNGAL_2"/>
    <property type="match status" value="1"/>
</dbReference>
<dbReference type="GeneID" id="28764074"/>
<name>A0A177BWE2_9PLEO</name>
<feature type="domain" description="Zn(2)-C6 fungal-type" evidence="2">
    <location>
        <begin position="9"/>
        <end position="37"/>
    </location>
</feature>
<dbReference type="Pfam" id="PF11951">
    <property type="entry name" value="Fungal_trans_2"/>
    <property type="match status" value="1"/>
</dbReference>
<dbReference type="InterPro" id="IPR036864">
    <property type="entry name" value="Zn2-C6_fun-type_DNA-bd_sf"/>
</dbReference>
<dbReference type="CDD" id="cd00067">
    <property type="entry name" value="GAL4"/>
    <property type="match status" value="1"/>
</dbReference>
<dbReference type="EMBL" id="KV441564">
    <property type="protein sequence ID" value="OAF98827.1"/>
    <property type="molecule type" value="Genomic_DNA"/>
</dbReference>
<evidence type="ECO:0000313" key="3">
    <source>
        <dbReference type="EMBL" id="OAF98827.1"/>
    </source>
</evidence>
<dbReference type="OrthoDB" id="2991872at2759"/>
<dbReference type="PANTHER" id="PTHR38791">
    <property type="entry name" value="ZN(II)2CYS6 TRANSCRIPTION FACTOR (EUROFUNG)-RELATED-RELATED"/>
    <property type="match status" value="1"/>
</dbReference>
<dbReference type="InterPro" id="IPR001138">
    <property type="entry name" value="Zn2Cys6_DnaBD"/>
</dbReference>
<evidence type="ECO:0000256" key="1">
    <source>
        <dbReference type="ARBA" id="ARBA00023242"/>
    </source>
</evidence>
<proteinExistence type="predicted"/>
<dbReference type="InterPro" id="IPR053175">
    <property type="entry name" value="DHMBA_Reg_Transcription_Factor"/>
</dbReference>
<protein>
    <recommendedName>
        <fullName evidence="2">Zn(2)-C6 fungal-type domain-containing protein</fullName>
    </recommendedName>
</protein>
<dbReference type="SMART" id="SM00066">
    <property type="entry name" value="GAL4"/>
    <property type="match status" value="1"/>
</dbReference>